<reference evidence="1 2" key="1">
    <citation type="submission" date="2021-03" db="EMBL/GenBank/DDBJ databases">
        <authorList>
            <person name="King G.J."/>
            <person name="Bancroft I."/>
            <person name="Baten A."/>
            <person name="Bloomfield J."/>
            <person name="Borpatragohain P."/>
            <person name="He Z."/>
            <person name="Irish N."/>
            <person name="Irwin J."/>
            <person name="Liu K."/>
            <person name="Mauleon R.P."/>
            <person name="Moore J."/>
            <person name="Morris R."/>
            <person name="Ostergaard L."/>
            <person name="Wang B."/>
            <person name="Wells R."/>
        </authorList>
    </citation>
    <scope>NUCLEOTIDE SEQUENCE [LARGE SCALE GENOMIC DNA]</scope>
    <source>
        <strain evidence="1">R-o-18</strain>
        <tissue evidence="1">Leaf</tissue>
    </source>
</reference>
<dbReference type="EMBL" id="JADBGQ010000005">
    <property type="protein sequence ID" value="KAG5397241.1"/>
    <property type="molecule type" value="Genomic_DNA"/>
</dbReference>
<name>A0ABQ7MH53_BRACM</name>
<gene>
    <name evidence="1" type="primary">A05p023020.1_BraROA</name>
    <name evidence="1" type="ORF">IGI04_019055</name>
</gene>
<proteinExistence type="predicted"/>
<organism evidence="1 2">
    <name type="scientific">Brassica rapa subsp. trilocularis</name>
    <dbReference type="NCBI Taxonomy" id="1813537"/>
    <lineage>
        <taxon>Eukaryota</taxon>
        <taxon>Viridiplantae</taxon>
        <taxon>Streptophyta</taxon>
        <taxon>Embryophyta</taxon>
        <taxon>Tracheophyta</taxon>
        <taxon>Spermatophyta</taxon>
        <taxon>Magnoliopsida</taxon>
        <taxon>eudicotyledons</taxon>
        <taxon>Gunneridae</taxon>
        <taxon>Pentapetalae</taxon>
        <taxon>rosids</taxon>
        <taxon>malvids</taxon>
        <taxon>Brassicales</taxon>
        <taxon>Brassicaceae</taxon>
        <taxon>Brassiceae</taxon>
        <taxon>Brassica</taxon>
    </lineage>
</organism>
<accession>A0ABQ7MH53</accession>
<protein>
    <submittedName>
        <fullName evidence="1">Uncharacterized protein</fullName>
    </submittedName>
</protein>
<sequence>MAATKMVFHHMVFIFYSFKDRSINFRCICRFFRSGFGYVGFSDIEDFWDDLSDNLPGSLLTESSHMFPFHNRSERFVFNKMVLIFHLDMYFVCSIKVDLYNLPLIFSVFQIWSRF</sequence>
<evidence type="ECO:0000313" key="1">
    <source>
        <dbReference type="EMBL" id="KAG5397241.1"/>
    </source>
</evidence>
<dbReference type="Proteomes" id="UP000823674">
    <property type="component" value="Chromosome A05"/>
</dbReference>
<keyword evidence="2" id="KW-1185">Reference proteome</keyword>
<comment type="caution">
    <text evidence="1">The sequence shown here is derived from an EMBL/GenBank/DDBJ whole genome shotgun (WGS) entry which is preliminary data.</text>
</comment>
<evidence type="ECO:0000313" key="2">
    <source>
        <dbReference type="Proteomes" id="UP000823674"/>
    </source>
</evidence>